<gene>
    <name evidence="3" type="ORF">M5S13_09260</name>
</gene>
<feature type="region of interest" description="Disordered" evidence="1">
    <location>
        <begin position="144"/>
        <end position="179"/>
    </location>
</feature>
<dbReference type="RefSeq" id="WP_330935143.1">
    <property type="nucleotide sequence ID" value="NZ_JAMDKE010000023.1"/>
</dbReference>
<evidence type="ECO:0000313" key="4">
    <source>
        <dbReference type="Proteomes" id="UP001347884"/>
    </source>
</evidence>
<organism evidence="3 4">
    <name type="scientific">Avibacterium paragallinarum</name>
    <name type="common">Haemophilus gallinarum</name>
    <dbReference type="NCBI Taxonomy" id="728"/>
    <lineage>
        <taxon>Bacteria</taxon>
        <taxon>Pseudomonadati</taxon>
        <taxon>Pseudomonadota</taxon>
        <taxon>Gammaproteobacteria</taxon>
        <taxon>Pasteurellales</taxon>
        <taxon>Pasteurellaceae</taxon>
        <taxon>Avibacterium</taxon>
    </lineage>
</organism>
<sequence length="197" mass="21289">MSIINLLFSALAGKRTTIGVLELDALLTESTSLSSQITEYPVEDGTVISDHITQESERLSLSGVITGAGTLFNVGLGKYKLISAKETLRELHANRELITIVTGLDVYQDFAIESIEIERNSDDGERLNITAEFRKINKVTLRTEEMPPEKTAPSAKGKAGKTKANVGKAATSKPTNIQQQRGITAVGKIFNIKGDAN</sequence>
<evidence type="ECO:0000259" key="2">
    <source>
        <dbReference type="Pfam" id="PF21821"/>
    </source>
</evidence>
<reference evidence="3 4" key="1">
    <citation type="journal article" date="2022" name="Front. Microbiol.">
        <title>Commensal bacteria contribute to the growth of multidrug-resistant Avibacterium paragallinarum in chickens.</title>
        <authorList>
            <person name="Zhu J."/>
            <person name="Chen Y."/>
            <person name="Wu Y."/>
            <person name="Wang Y."/>
            <person name="Zhu K."/>
        </authorList>
    </citation>
    <scope>NUCLEOTIDE SEQUENCE [LARGE SCALE GENOMIC DNA]</scope>
    <source>
        <strain evidence="3 4">AV25</strain>
    </source>
</reference>
<keyword evidence="4" id="KW-1185">Reference proteome</keyword>
<dbReference type="InterPro" id="IPR048494">
    <property type="entry name" value="Dit-like_N"/>
</dbReference>
<evidence type="ECO:0000313" key="3">
    <source>
        <dbReference type="EMBL" id="MEE6042068.1"/>
    </source>
</evidence>
<dbReference type="Proteomes" id="UP001347884">
    <property type="component" value="Unassembled WGS sequence"/>
</dbReference>
<accession>A0ABU7QJC6</accession>
<comment type="caution">
    <text evidence="3">The sequence shown here is derived from an EMBL/GenBank/DDBJ whole genome shotgun (WGS) entry which is preliminary data.</text>
</comment>
<dbReference type="Pfam" id="PF21821">
    <property type="entry name" value="Dit_like"/>
    <property type="match status" value="1"/>
</dbReference>
<feature type="domain" description="Dit-like phage tail protein N-terminal" evidence="2">
    <location>
        <begin position="23"/>
        <end position="145"/>
    </location>
</feature>
<proteinExistence type="predicted"/>
<dbReference type="EMBL" id="JAMDKF010000021">
    <property type="protein sequence ID" value="MEE6042068.1"/>
    <property type="molecule type" value="Genomic_DNA"/>
</dbReference>
<protein>
    <recommendedName>
        <fullName evidence="2">Dit-like phage tail protein N-terminal domain-containing protein</fullName>
    </recommendedName>
</protein>
<evidence type="ECO:0000256" key="1">
    <source>
        <dbReference type="SAM" id="MobiDB-lite"/>
    </source>
</evidence>
<name>A0ABU7QJC6_AVIPA</name>